<sequence>MLSRVFILTLALRTAIATTVDLLPRSESRLSQFLQEHSGENDFGLDGHNVTNPSFGHDIESREIQSRALGKAIIANRCPYDIWIWSVDQKGSKGPIQVKARNRYSEPFRTPCERCGVSLKVSRTNQLQSGKHTQFEYAIAKDTIYYDISYVDCAKGNSAKDCPGHEKGHMIDSAEKACGVLKCQGGSYCPTQSYYVDKPKEKLGIPEPVLGCGNKGTGMDIWFTMCSDEKPLKRSVAGRLEIDDMA</sequence>
<dbReference type="PANTHER" id="PTHR36195:SF4">
    <property type="entry name" value="DOMAIN PROTEIN, PUTATIVE (AFU_ORTHOLOGUE AFUA_5G01990)-RELATED"/>
    <property type="match status" value="1"/>
</dbReference>
<dbReference type="SUPFAM" id="SSF49870">
    <property type="entry name" value="Osmotin, thaumatin-like protein"/>
    <property type="match status" value="1"/>
</dbReference>
<dbReference type="InterPro" id="IPR037176">
    <property type="entry name" value="Osmotin/thaumatin-like_sf"/>
</dbReference>
<dbReference type="Proteomes" id="UP000700596">
    <property type="component" value="Unassembled WGS sequence"/>
</dbReference>
<dbReference type="InterPro" id="IPR006771">
    <property type="entry name" value="CetA-like"/>
</dbReference>
<protein>
    <submittedName>
        <fullName evidence="2">Uncharacterized protein</fullName>
    </submittedName>
</protein>
<proteinExistence type="predicted"/>
<dbReference type="AlphaFoldDB" id="A0A9P9DEF0"/>
<feature type="signal peptide" evidence="1">
    <location>
        <begin position="1"/>
        <end position="17"/>
    </location>
</feature>
<accession>A0A9P9DEF0</accession>
<organism evidence="2 3">
    <name type="scientific">Dendryphion nanum</name>
    <dbReference type="NCBI Taxonomy" id="256645"/>
    <lineage>
        <taxon>Eukaryota</taxon>
        <taxon>Fungi</taxon>
        <taxon>Dikarya</taxon>
        <taxon>Ascomycota</taxon>
        <taxon>Pezizomycotina</taxon>
        <taxon>Dothideomycetes</taxon>
        <taxon>Pleosporomycetidae</taxon>
        <taxon>Pleosporales</taxon>
        <taxon>Torulaceae</taxon>
        <taxon>Dendryphion</taxon>
    </lineage>
</organism>
<keyword evidence="3" id="KW-1185">Reference proteome</keyword>
<dbReference type="PANTHER" id="PTHR36195">
    <property type="entry name" value="DOMAIN PROTEIN, PUTATIVE (AFU_ORTHOLOGUE AFUA_5G01990)-RELATED-RELATED"/>
    <property type="match status" value="1"/>
</dbReference>
<dbReference type="OrthoDB" id="5144514at2759"/>
<feature type="chain" id="PRO_5040342955" evidence="1">
    <location>
        <begin position="18"/>
        <end position="246"/>
    </location>
</feature>
<reference evidence="2" key="1">
    <citation type="journal article" date="2021" name="Nat. Commun.">
        <title>Genetic determinants of endophytism in the Arabidopsis root mycobiome.</title>
        <authorList>
            <person name="Mesny F."/>
            <person name="Miyauchi S."/>
            <person name="Thiergart T."/>
            <person name="Pickel B."/>
            <person name="Atanasova L."/>
            <person name="Karlsson M."/>
            <person name="Huettel B."/>
            <person name="Barry K.W."/>
            <person name="Haridas S."/>
            <person name="Chen C."/>
            <person name="Bauer D."/>
            <person name="Andreopoulos W."/>
            <person name="Pangilinan J."/>
            <person name="LaButti K."/>
            <person name="Riley R."/>
            <person name="Lipzen A."/>
            <person name="Clum A."/>
            <person name="Drula E."/>
            <person name="Henrissat B."/>
            <person name="Kohler A."/>
            <person name="Grigoriev I.V."/>
            <person name="Martin F.M."/>
            <person name="Hacquard S."/>
        </authorList>
    </citation>
    <scope>NUCLEOTIDE SEQUENCE</scope>
    <source>
        <strain evidence="2">MPI-CAGE-CH-0243</strain>
    </source>
</reference>
<keyword evidence="1" id="KW-0732">Signal</keyword>
<dbReference type="Pfam" id="PF04681">
    <property type="entry name" value="Bys1"/>
    <property type="match status" value="1"/>
</dbReference>
<evidence type="ECO:0000256" key="1">
    <source>
        <dbReference type="SAM" id="SignalP"/>
    </source>
</evidence>
<comment type="caution">
    <text evidence="2">The sequence shown here is derived from an EMBL/GenBank/DDBJ whole genome shotgun (WGS) entry which is preliminary data.</text>
</comment>
<gene>
    <name evidence="2" type="ORF">B0J11DRAFT_468169</name>
</gene>
<dbReference type="EMBL" id="JAGMWT010000013">
    <property type="protein sequence ID" value="KAH7117696.1"/>
    <property type="molecule type" value="Genomic_DNA"/>
</dbReference>
<evidence type="ECO:0000313" key="2">
    <source>
        <dbReference type="EMBL" id="KAH7117696.1"/>
    </source>
</evidence>
<name>A0A9P9DEF0_9PLEO</name>
<evidence type="ECO:0000313" key="3">
    <source>
        <dbReference type="Proteomes" id="UP000700596"/>
    </source>
</evidence>